<reference evidence="1 2" key="1">
    <citation type="journal article" date="2017" name="BMC Genomics">
        <title>Comparative genomic and phylogenomic analyses of the Bifidobacteriaceae family.</title>
        <authorList>
            <person name="Lugli G.A."/>
            <person name="Milani C."/>
            <person name="Turroni F."/>
            <person name="Duranti S."/>
            <person name="Mancabelli L."/>
            <person name="Mangifesta M."/>
            <person name="Ferrario C."/>
            <person name="Modesto M."/>
            <person name="Mattarelli P."/>
            <person name="Jiri K."/>
            <person name="van Sinderen D."/>
            <person name="Ventura M."/>
        </authorList>
    </citation>
    <scope>NUCLEOTIDE SEQUENCE [LARGE SCALE GENOMIC DNA]</scope>
    <source>
        <strain evidence="1 2">DSM 24762</strain>
    </source>
</reference>
<gene>
    <name evidence="1" type="ORF">ALMA_0463</name>
</gene>
<name>A0A261F6F3_9BIFI</name>
<evidence type="ECO:0000313" key="1">
    <source>
        <dbReference type="EMBL" id="OZG54655.1"/>
    </source>
</evidence>
<organism evidence="1 2">
    <name type="scientific">Alloscardovia macacae</name>
    <dbReference type="NCBI Taxonomy" id="1160091"/>
    <lineage>
        <taxon>Bacteria</taxon>
        <taxon>Bacillati</taxon>
        <taxon>Actinomycetota</taxon>
        <taxon>Actinomycetes</taxon>
        <taxon>Bifidobacteriales</taxon>
        <taxon>Bifidobacteriaceae</taxon>
        <taxon>Alloscardovia</taxon>
    </lineage>
</organism>
<comment type="caution">
    <text evidence="1">The sequence shown here is derived from an EMBL/GenBank/DDBJ whole genome shotgun (WGS) entry which is preliminary data.</text>
</comment>
<dbReference type="EMBL" id="MWWT01000002">
    <property type="protein sequence ID" value="OZG54655.1"/>
    <property type="molecule type" value="Genomic_DNA"/>
</dbReference>
<proteinExistence type="predicted"/>
<evidence type="ECO:0000313" key="2">
    <source>
        <dbReference type="Proteomes" id="UP000243657"/>
    </source>
</evidence>
<dbReference type="Proteomes" id="UP000243657">
    <property type="component" value="Unassembled WGS sequence"/>
</dbReference>
<accession>A0A261F6F3</accession>
<dbReference type="AlphaFoldDB" id="A0A261F6F3"/>
<keyword evidence="2" id="KW-1185">Reference proteome</keyword>
<sequence length="67" mass="7731">MYIRAFSDLDTVSGGKIRADVQTTQQLFLCLGFLLVWDAMTDMIHEELLQHAREFMDEYADVFEALA</sequence>
<protein>
    <submittedName>
        <fullName evidence="1">Uncharacterized protein</fullName>
    </submittedName>
</protein>